<reference evidence="2" key="1">
    <citation type="submission" date="2013-03" db="EMBL/GenBank/DDBJ databases">
        <title>The Genome Sequence of Anopheles minimus MINIMUS1.</title>
        <authorList>
            <consortium name="The Broad Institute Genomics Platform"/>
            <person name="Neafsey D.E."/>
            <person name="Walton C."/>
            <person name="Walker B."/>
            <person name="Young S.K."/>
            <person name="Zeng Q."/>
            <person name="Gargeya S."/>
            <person name="Fitzgerald M."/>
            <person name="Haas B."/>
            <person name="Abouelleil A."/>
            <person name="Allen A.W."/>
            <person name="Alvarado L."/>
            <person name="Arachchi H.M."/>
            <person name="Berlin A.M."/>
            <person name="Chapman S.B."/>
            <person name="Gainer-Dewar J."/>
            <person name="Goldberg J."/>
            <person name="Griggs A."/>
            <person name="Gujja S."/>
            <person name="Hansen M."/>
            <person name="Howarth C."/>
            <person name="Imamovic A."/>
            <person name="Ireland A."/>
            <person name="Larimer J."/>
            <person name="McCowan C."/>
            <person name="Murphy C."/>
            <person name="Pearson M."/>
            <person name="Poon T.W."/>
            <person name="Priest M."/>
            <person name="Roberts A."/>
            <person name="Saif S."/>
            <person name="Shea T."/>
            <person name="Sisk P."/>
            <person name="Sykes S."/>
            <person name="Wortman J."/>
            <person name="Nusbaum C."/>
            <person name="Birren B."/>
        </authorList>
    </citation>
    <scope>NUCLEOTIDE SEQUENCE [LARGE SCALE GENOMIC DNA]</scope>
    <source>
        <strain evidence="2">MINIMUS1</strain>
    </source>
</reference>
<dbReference type="Gene3D" id="2.40.70.10">
    <property type="entry name" value="Acid Proteases"/>
    <property type="match status" value="1"/>
</dbReference>
<reference evidence="1" key="2">
    <citation type="submission" date="2020-05" db="UniProtKB">
        <authorList>
            <consortium name="EnsemblMetazoa"/>
        </authorList>
    </citation>
    <scope>IDENTIFICATION</scope>
    <source>
        <strain evidence="1">MINIMUS1</strain>
    </source>
</reference>
<evidence type="ECO:0000313" key="1">
    <source>
        <dbReference type="EnsemblMetazoa" id="AMIN004550-PA"/>
    </source>
</evidence>
<dbReference type="AlphaFoldDB" id="A0A182W2J0"/>
<evidence type="ECO:0000313" key="2">
    <source>
        <dbReference type="Proteomes" id="UP000075920"/>
    </source>
</evidence>
<protein>
    <submittedName>
        <fullName evidence="1">DUF1758 domain-containing protein</fullName>
    </submittedName>
</protein>
<dbReference type="InterPro" id="IPR021109">
    <property type="entry name" value="Peptidase_aspartic_dom_sf"/>
</dbReference>
<dbReference type="CDD" id="cd00303">
    <property type="entry name" value="retropepsin_like"/>
    <property type="match status" value="1"/>
</dbReference>
<sequence length="264" mass="29956">MFLSTAVVYVINKDGIKLPERAFIDSGAQMDMISERLVQQLRLPRSAVQVPISGVGSTVADVRAKVTTKIKSVHSHFESVLDFLVLPKLTERLPSVTVSTRDWNIPNNIKLADPQFNVAINSHLGLIVSGTFNSGQIESPVICASTCCEEGTALAEIMKAFFRIEKLNGESKWSVEELECEEHFKNTTTRDASGRYVVRLPCKESPQQLRRFKTLERRHERRYVEFMNEYIFDPLGMIDTAKAKAKQFMQTLWKLKLENGRAFN</sequence>
<name>A0A182W2J0_9DIPT</name>
<dbReference type="EnsemblMetazoa" id="AMIN004550-RA">
    <property type="protein sequence ID" value="AMIN004550-PA"/>
    <property type="gene ID" value="AMIN004550"/>
</dbReference>
<dbReference type="Proteomes" id="UP000075920">
    <property type="component" value="Unassembled WGS sequence"/>
</dbReference>
<dbReference type="VEuPathDB" id="VectorBase:AMIN004550"/>
<organism evidence="1 2">
    <name type="scientific">Anopheles minimus</name>
    <dbReference type="NCBI Taxonomy" id="112268"/>
    <lineage>
        <taxon>Eukaryota</taxon>
        <taxon>Metazoa</taxon>
        <taxon>Ecdysozoa</taxon>
        <taxon>Arthropoda</taxon>
        <taxon>Hexapoda</taxon>
        <taxon>Insecta</taxon>
        <taxon>Pterygota</taxon>
        <taxon>Neoptera</taxon>
        <taxon>Endopterygota</taxon>
        <taxon>Diptera</taxon>
        <taxon>Nematocera</taxon>
        <taxon>Culicoidea</taxon>
        <taxon>Culicidae</taxon>
        <taxon>Anophelinae</taxon>
        <taxon>Anopheles</taxon>
    </lineage>
</organism>
<accession>A0A182W2J0</accession>
<keyword evidence="2" id="KW-1185">Reference proteome</keyword>
<dbReference type="STRING" id="112268.A0A182W2J0"/>
<proteinExistence type="predicted"/>